<dbReference type="PRINTS" id="PR00742">
    <property type="entry name" value="GLHYDRLASE35"/>
</dbReference>
<evidence type="ECO:0000256" key="2">
    <source>
        <dbReference type="ARBA" id="ARBA00022801"/>
    </source>
</evidence>
<evidence type="ECO:0000256" key="1">
    <source>
        <dbReference type="ARBA" id="ARBA00009809"/>
    </source>
</evidence>
<dbReference type="RefSeq" id="WP_126813155.1">
    <property type="nucleotide sequence ID" value="NZ_NGKC01000004.1"/>
</dbReference>
<dbReference type="InterPro" id="IPR008979">
    <property type="entry name" value="Galactose-bd-like_sf"/>
</dbReference>
<dbReference type="FunFam" id="3.20.20.80:FF:000115">
    <property type="entry name" value="Beta-galactosidase"/>
    <property type="match status" value="1"/>
</dbReference>
<sequence>MKQFEITDDFYLNGYPFKIISGAIHYFRVVPEYWHDRLQKLKMLGCNTVETYIPWNMHEPQEGAFDFTGILDIRSFVKIAGELDLFVILRPSPYICAEWEFGGLPYWLLQYPELTIRQSCPLFMQKVGNYFDRLFKEIGDLQLTAGGPVIMMQIENEYGSYSNDLHYLNSLADMMIDRGVTVPLVTSDGPWGDMLENGSLPDRALATINCGSDVKQHFKRLKQFHGRKKPLMVMEFWIGWFDAWEDSKHHQTSVTEAANELDAILSEGSVNIYMFHGGTNFGFMNGSNYYDKLTPDVTSYDYDALVTEWGELTPKYEAFRKVIGQYTDLPEMDLVTDIVYKSYDRQFVSEKVSLFESLEDISSKVTSVSPVSMECLNQGTGYIYYKTEIDKAGVIEDFRLLNCMDRAQIFVNGKHLATQLDQEIGEKLTLTLAASDSQLGILVENMGRVNYSAKMLHQKKGISDGVLINGALHTGWDIYSLPMTNLQQLDFSKPYEEGVPAFYKVICTLDEVGDTFINMTGWGKGFVVINGFNIGRFWSVGPQQSLYIPAPLLRKGENELIIFETEGVVSPHVTLTDTPNLG</sequence>
<dbReference type="InterPro" id="IPR048912">
    <property type="entry name" value="BetaGal1-like_ABD1"/>
</dbReference>
<evidence type="ECO:0000259" key="6">
    <source>
        <dbReference type="Pfam" id="PF21317"/>
    </source>
</evidence>
<dbReference type="SUPFAM" id="SSF51445">
    <property type="entry name" value="(Trans)glycosidases"/>
    <property type="match status" value="1"/>
</dbReference>
<keyword evidence="2" id="KW-0378">Hydrolase</keyword>
<gene>
    <name evidence="8" type="ORF">CBF27_05380</name>
</gene>
<evidence type="ECO:0000256" key="3">
    <source>
        <dbReference type="ARBA" id="ARBA00023295"/>
    </source>
</evidence>
<feature type="domain" description="Beta-galactosidase galactose-binding" evidence="7">
    <location>
        <begin position="500"/>
        <end position="558"/>
    </location>
</feature>
<dbReference type="PANTHER" id="PTHR23421">
    <property type="entry name" value="BETA-GALACTOSIDASE RELATED"/>
    <property type="match status" value="1"/>
</dbReference>
<evidence type="ECO:0000313" key="9">
    <source>
        <dbReference type="Proteomes" id="UP000286773"/>
    </source>
</evidence>
<proteinExistence type="inferred from homology"/>
<evidence type="ECO:0000259" key="5">
    <source>
        <dbReference type="Pfam" id="PF01301"/>
    </source>
</evidence>
<dbReference type="InterPro" id="IPR017853">
    <property type="entry name" value="GH"/>
</dbReference>
<dbReference type="FunFam" id="2.60.120.260:FF:000049">
    <property type="entry name" value="Beta-galactosidase"/>
    <property type="match status" value="1"/>
</dbReference>
<dbReference type="GO" id="GO:0005975">
    <property type="term" value="P:carbohydrate metabolic process"/>
    <property type="evidence" value="ECO:0007669"/>
    <property type="project" value="InterPro"/>
</dbReference>
<dbReference type="InterPro" id="IPR019801">
    <property type="entry name" value="Glyco_hydro_35_CS"/>
</dbReference>
<keyword evidence="9" id="KW-1185">Reference proteome</keyword>
<name>A0A430AY17_9ENTE</name>
<dbReference type="Pfam" id="PF01301">
    <property type="entry name" value="Glyco_hydro_35"/>
    <property type="match status" value="1"/>
</dbReference>
<dbReference type="Proteomes" id="UP000286773">
    <property type="component" value="Unassembled WGS sequence"/>
</dbReference>
<dbReference type="Gene3D" id="3.20.20.80">
    <property type="entry name" value="Glycosidases"/>
    <property type="match status" value="1"/>
</dbReference>
<dbReference type="InterPro" id="IPR031330">
    <property type="entry name" value="Gly_Hdrlase_35_cat"/>
</dbReference>
<accession>A0A430AY17</accession>
<feature type="active site" description="Proton donor" evidence="4">
    <location>
        <position position="157"/>
    </location>
</feature>
<comment type="caution">
    <text evidence="8">The sequence shown here is derived from an EMBL/GenBank/DDBJ whole genome shotgun (WGS) entry which is preliminary data.</text>
</comment>
<evidence type="ECO:0000259" key="7">
    <source>
        <dbReference type="Pfam" id="PF21467"/>
    </source>
</evidence>
<evidence type="ECO:0000256" key="4">
    <source>
        <dbReference type="PIRSR" id="PIRSR006336-1"/>
    </source>
</evidence>
<reference evidence="8 9" key="1">
    <citation type="submission" date="2017-05" db="EMBL/GenBank/DDBJ databases">
        <title>Vagococcus spp. assemblies.</title>
        <authorList>
            <person name="Gulvik C.A."/>
        </authorList>
    </citation>
    <scope>NUCLEOTIDE SEQUENCE [LARGE SCALE GENOMIC DNA]</scope>
    <source>
        <strain evidence="8 9">LMG 24798</strain>
    </source>
</reference>
<dbReference type="PROSITE" id="PS01182">
    <property type="entry name" value="GLYCOSYL_HYDROL_F35"/>
    <property type="match status" value="1"/>
</dbReference>
<keyword evidence="3" id="KW-0326">Glycosidase</keyword>
<dbReference type="AlphaFoldDB" id="A0A430AY17"/>
<organism evidence="8 9">
    <name type="scientific">Vagococcus acidifermentans</name>
    <dbReference type="NCBI Taxonomy" id="564710"/>
    <lineage>
        <taxon>Bacteria</taxon>
        <taxon>Bacillati</taxon>
        <taxon>Bacillota</taxon>
        <taxon>Bacilli</taxon>
        <taxon>Lactobacillales</taxon>
        <taxon>Enterococcaceae</taxon>
        <taxon>Vagococcus</taxon>
    </lineage>
</organism>
<dbReference type="InterPro" id="IPR026283">
    <property type="entry name" value="B-gal_1-like"/>
</dbReference>
<feature type="domain" description="Glycoside hydrolase 35 catalytic" evidence="5">
    <location>
        <begin position="10"/>
        <end position="325"/>
    </location>
</feature>
<dbReference type="Gene3D" id="2.60.120.260">
    <property type="entry name" value="Galactose-binding domain-like"/>
    <property type="match status" value="2"/>
</dbReference>
<dbReference type="InterPro" id="IPR048913">
    <property type="entry name" value="BetaGal_gal-bd"/>
</dbReference>
<feature type="domain" description="Beta-galactosidase 1-like first all-beta" evidence="6">
    <location>
        <begin position="370"/>
        <end position="481"/>
    </location>
</feature>
<dbReference type="Pfam" id="PF21317">
    <property type="entry name" value="BetaGal_ABD_1"/>
    <property type="match status" value="1"/>
</dbReference>
<evidence type="ECO:0000313" key="8">
    <source>
        <dbReference type="EMBL" id="RSU12970.1"/>
    </source>
</evidence>
<dbReference type="GO" id="GO:0004565">
    <property type="term" value="F:beta-galactosidase activity"/>
    <property type="evidence" value="ECO:0007669"/>
    <property type="project" value="InterPro"/>
</dbReference>
<dbReference type="InterPro" id="IPR001944">
    <property type="entry name" value="Glycoside_Hdrlase_35"/>
</dbReference>
<feature type="active site" description="Nucleophile" evidence="4">
    <location>
        <position position="235"/>
    </location>
</feature>
<dbReference type="OrthoDB" id="9813184at2"/>
<comment type="similarity">
    <text evidence="1">Belongs to the glycosyl hydrolase 35 family.</text>
</comment>
<dbReference type="PIRSF" id="PIRSF006336">
    <property type="entry name" value="B-gal"/>
    <property type="match status" value="1"/>
</dbReference>
<protein>
    <submittedName>
        <fullName evidence="8">Beta-galactosidase</fullName>
    </submittedName>
</protein>
<dbReference type="Pfam" id="PF21467">
    <property type="entry name" value="BetaGal_gal-bd"/>
    <property type="match status" value="1"/>
</dbReference>
<dbReference type="SUPFAM" id="SSF49785">
    <property type="entry name" value="Galactose-binding domain-like"/>
    <property type="match status" value="1"/>
</dbReference>
<dbReference type="EMBL" id="NGKC01000004">
    <property type="protein sequence ID" value="RSU12970.1"/>
    <property type="molecule type" value="Genomic_DNA"/>
</dbReference>